<evidence type="ECO:0000313" key="2">
    <source>
        <dbReference type="Proteomes" id="UP000499080"/>
    </source>
</evidence>
<accession>A0A4Y2FEL5</accession>
<proteinExistence type="predicted"/>
<keyword evidence="2" id="KW-1185">Reference proteome</keyword>
<protein>
    <submittedName>
        <fullName evidence="1">Uncharacterized protein</fullName>
    </submittedName>
</protein>
<dbReference type="EMBL" id="BGPR01000913">
    <property type="protein sequence ID" value="GBM39993.1"/>
    <property type="molecule type" value="Genomic_DNA"/>
</dbReference>
<organism evidence="1 2">
    <name type="scientific">Araneus ventricosus</name>
    <name type="common">Orbweaver spider</name>
    <name type="synonym">Epeira ventricosa</name>
    <dbReference type="NCBI Taxonomy" id="182803"/>
    <lineage>
        <taxon>Eukaryota</taxon>
        <taxon>Metazoa</taxon>
        <taxon>Ecdysozoa</taxon>
        <taxon>Arthropoda</taxon>
        <taxon>Chelicerata</taxon>
        <taxon>Arachnida</taxon>
        <taxon>Araneae</taxon>
        <taxon>Araneomorphae</taxon>
        <taxon>Entelegynae</taxon>
        <taxon>Araneoidea</taxon>
        <taxon>Araneidae</taxon>
        <taxon>Araneus</taxon>
    </lineage>
</organism>
<dbReference type="Proteomes" id="UP000499080">
    <property type="component" value="Unassembled WGS sequence"/>
</dbReference>
<gene>
    <name evidence="1" type="ORF">AVEN_217591_1</name>
</gene>
<sequence>MTAAAIASSTDAEVLVAHHRSTARPLPQEVRSIIGGETYSPTILYPQEKRVPAYLSDTTHLCTR</sequence>
<reference evidence="1 2" key="1">
    <citation type="journal article" date="2019" name="Sci. Rep.">
        <title>Orb-weaving spider Araneus ventricosus genome elucidates the spidroin gene catalogue.</title>
        <authorList>
            <person name="Kono N."/>
            <person name="Nakamura H."/>
            <person name="Ohtoshi R."/>
            <person name="Moran D.A.P."/>
            <person name="Shinohara A."/>
            <person name="Yoshida Y."/>
            <person name="Fujiwara M."/>
            <person name="Mori M."/>
            <person name="Tomita M."/>
            <person name="Arakawa K."/>
        </authorList>
    </citation>
    <scope>NUCLEOTIDE SEQUENCE [LARGE SCALE GENOMIC DNA]</scope>
</reference>
<feature type="non-terminal residue" evidence="1">
    <location>
        <position position="64"/>
    </location>
</feature>
<name>A0A4Y2FEL5_ARAVE</name>
<evidence type="ECO:0000313" key="1">
    <source>
        <dbReference type="EMBL" id="GBM39993.1"/>
    </source>
</evidence>
<comment type="caution">
    <text evidence="1">The sequence shown here is derived from an EMBL/GenBank/DDBJ whole genome shotgun (WGS) entry which is preliminary data.</text>
</comment>
<dbReference type="AlphaFoldDB" id="A0A4Y2FEL5"/>